<dbReference type="InterPro" id="IPR008979">
    <property type="entry name" value="Galactose-bd-like_sf"/>
</dbReference>
<keyword evidence="3" id="KW-1185">Reference proteome</keyword>
<dbReference type="Gene3D" id="2.60.120.260">
    <property type="entry name" value="Galactose-binding domain-like"/>
    <property type="match status" value="1"/>
</dbReference>
<dbReference type="RefSeq" id="WP_255025283.1">
    <property type="nucleotide sequence ID" value="NZ_JANDHW010000001.1"/>
</dbReference>
<dbReference type="Gene3D" id="2.160.20.110">
    <property type="match status" value="1"/>
</dbReference>
<dbReference type="Gene3D" id="3.60.15.10">
    <property type="entry name" value="Ribonuclease Z/Hydroxyacylglutathione hydrolase-like"/>
    <property type="match status" value="1"/>
</dbReference>
<protein>
    <submittedName>
        <fullName evidence="2">Uncharacterized protein</fullName>
    </submittedName>
</protein>
<feature type="signal peptide" evidence="1">
    <location>
        <begin position="1"/>
        <end position="28"/>
    </location>
</feature>
<dbReference type="SUPFAM" id="SSF49785">
    <property type="entry name" value="Galactose-binding domain-like"/>
    <property type="match status" value="1"/>
</dbReference>
<organism evidence="2 3">
    <name type="scientific">Coprobacter tertius</name>
    <dbReference type="NCBI Taxonomy" id="2944915"/>
    <lineage>
        <taxon>Bacteria</taxon>
        <taxon>Pseudomonadati</taxon>
        <taxon>Bacteroidota</taxon>
        <taxon>Bacteroidia</taxon>
        <taxon>Bacteroidales</taxon>
        <taxon>Barnesiellaceae</taxon>
        <taxon>Coprobacter</taxon>
    </lineage>
</organism>
<sequence>MKKSAMNLWHKKMAILSLICFCWANVCAQTEISDAAGLADISKNLSGDYKLTADIALTEAWVPIDGFTGTLDGNGHIISGLVYNNSETEKAALFATTTNATIKRLGIENANIIAKKDIGALVGIMTGGLIEECYVADSYFQGNDHVSSLVGQAVGGAKVQNCYSSAYVYCTSNNTGGIIASGKDCTLSKSYFSGMIRTAGGSQAAGLLGFVERNYKPAIDNCVNLSLLVASGGGAMRIIPNPDRPATISNNYSLSTTLVGKYDLNSLSEVTSGTTYYGKDNRHGANLPDDADAKSQTFYSTTLGWDFVNVWKMLGDGYPVFQWQKIPVNTYVINANSPDNLNLLDVTGRALRPGMELDLSKFISGHDIEMNISSDSPKIEIVSNKVKISAGTEITEEENVAINVAAVSPDFTVKGTITIKLSPGIPFPNFPLYPDGNISEVYNSGPGMAIDKETTTDEDSKMVVISATSLETFNDYITVLLDNGFTQITTNTIENNIFYLLKNEDRFYYVYFTGSKNEVRIIQDNSTRTLLADLDVAAQGTGRTEFYSYSLDYTHGEGQTSKSDYWKIDCGALIIIKLKDNSLFIIDSGHERQSSIAAQEALLKFMYEITGQEPGTMLNIRGWFFSHAHGDHVYLVYPFVTRYHEVLKVESVLFNFPSYQTMRSGYDSSTFLMKETFNKYYPDCKYAKLHTGEVFSLQGLKFEVLFTHEDAVNTMGKTTIGDFNSTSTLLKVTIDGKTFMLLGDNTSEAASNVLKMYTSAVLKSDCVQTGHHMYNDLTNLYKVIAAPLAFISNSEANMKGNEAKLAGVTNAADNVKVLYSDPFTSKITVENGEFVTENIPSYRTYFKTVELPDLDKGTTVGGNKADIDMVLTQISLLDQVIDKSITGTDGKSTNEPCSRILDGSTTTKYCTGNIPATVAWTMKQPVLLKWYVIYTANDNATYKGRNPKNWVLCGSNDGESWETIDYVENGGLKDENFVGTAFAVSNPKPYQYYAFKTFETGGATTLQYSEIGLYGEDDIQGISLPVSENELPVVIKIEGNNQISINYEGEIDQSTRLSVYNVTGQKVVDQFISTSKTFVSLPTGANILKVFNSKGCMTKKIVLN</sequence>
<proteinExistence type="predicted"/>
<evidence type="ECO:0000313" key="3">
    <source>
        <dbReference type="Proteomes" id="UP001205603"/>
    </source>
</evidence>
<dbReference type="Proteomes" id="UP001205603">
    <property type="component" value="Unassembled WGS sequence"/>
</dbReference>
<dbReference type="SUPFAM" id="SSF56281">
    <property type="entry name" value="Metallo-hydrolase/oxidoreductase"/>
    <property type="match status" value="1"/>
</dbReference>
<evidence type="ECO:0000313" key="2">
    <source>
        <dbReference type="EMBL" id="MCP9610720.1"/>
    </source>
</evidence>
<keyword evidence="1" id="KW-0732">Signal</keyword>
<reference evidence="2 3" key="1">
    <citation type="submission" date="2022-07" db="EMBL/GenBank/DDBJ databases">
        <title>Fecal culturing of patients with breast cancer.</title>
        <authorList>
            <person name="Teng N.M.Y."/>
            <person name="Kiu R."/>
            <person name="Evans R."/>
            <person name="Baker D.J."/>
            <person name="Zenner C."/>
            <person name="Robinson S.D."/>
            <person name="Hall L.J."/>
        </authorList>
    </citation>
    <scope>NUCLEOTIDE SEQUENCE [LARGE SCALE GENOMIC DNA]</scope>
    <source>
        <strain evidence="2 3">LH1063</strain>
    </source>
</reference>
<accession>A0ABT1MDM0</accession>
<comment type="caution">
    <text evidence="2">The sequence shown here is derived from an EMBL/GenBank/DDBJ whole genome shotgun (WGS) entry which is preliminary data.</text>
</comment>
<dbReference type="InterPro" id="IPR036866">
    <property type="entry name" value="RibonucZ/Hydroxyglut_hydro"/>
</dbReference>
<evidence type="ECO:0000256" key="1">
    <source>
        <dbReference type="SAM" id="SignalP"/>
    </source>
</evidence>
<gene>
    <name evidence="2" type="ORF">NMU02_01245</name>
</gene>
<feature type="chain" id="PRO_5046074275" evidence="1">
    <location>
        <begin position="29"/>
        <end position="1104"/>
    </location>
</feature>
<dbReference type="EMBL" id="JANDHW010000001">
    <property type="protein sequence ID" value="MCP9610720.1"/>
    <property type="molecule type" value="Genomic_DNA"/>
</dbReference>
<name>A0ABT1MDM0_9BACT</name>